<dbReference type="EMBL" id="PDNC01000076">
    <property type="protein sequence ID" value="PGH01105.1"/>
    <property type="molecule type" value="Genomic_DNA"/>
</dbReference>
<protein>
    <submittedName>
        <fullName evidence="2">Uncharacterized protein</fullName>
    </submittedName>
</protein>
<feature type="region of interest" description="Disordered" evidence="1">
    <location>
        <begin position="1"/>
        <end position="60"/>
    </location>
</feature>
<evidence type="ECO:0000256" key="1">
    <source>
        <dbReference type="SAM" id="MobiDB-lite"/>
    </source>
</evidence>
<gene>
    <name evidence="2" type="ORF">GX51_05420</name>
</gene>
<dbReference type="OrthoDB" id="5424209at2759"/>
<dbReference type="STRING" id="2060905.A0A2B7WWP4"/>
<keyword evidence="3" id="KW-1185">Reference proteome</keyword>
<proteinExistence type="predicted"/>
<evidence type="ECO:0000313" key="2">
    <source>
        <dbReference type="EMBL" id="PGH01105.1"/>
    </source>
</evidence>
<dbReference type="AlphaFoldDB" id="A0A2B7WWP4"/>
<organism evidence="2 3">
    <name type="scientific">Blastomyces parvus</name>
    <dbReference type="NCBI Taxonomy" id="2060905"/>
    <lineage>
        <taxon>Eukaryota</taxon>
        <taxon>Fungi</taxon>
        <taxon>Dikarya</taxon>
        <taxon>Ascomycota</taxon>
        <taxon>Pezizomycotina</taxon>
        <taxon>Eurotiomycetes</taxon>
        <taxon>Eurotiomycetidae</taxon>
        <taxon>Onygenales</taxon>
        <taxon>Ajellomycetaceae</taxon>
        <taxon>Blastomyces</taxon>
    </lineage>
</organism>
<accession>A0A2B7WWP4</accession>
<sequence>MATGTVSRRAANRSTEDCYASPSLPSPELPTTSQSRHPAPKRQKRCSGSSSDSDETTSGIRVEDFRVGGPYLCALPAKNFTPSQQHPATTKWNFQFERDIIDWLNRHAVRCKSLNLVDRRSARYEDSGETETVVVSATRTKQDGSWLDACLEIRALFQLHGLPTLNIEIIDERASVEKYTFPVFENDNIYSKWDDISSRICQLIGMEGWLSLECCRRGTNLDRQNNPPTIILTIPMDSTKIWKAERDRITSLLDAEGLQEVAVEVLRSYVWRATDVDLMSVALPGNAWEQKGQLGMSIGPHGSDSNGSTFGGFLQLLHPSTKQWNTFGVTCYHCIEPEQEGNDSSGLSKDIEKWRENGMTVNQAKTADIRIDQPALKDHLARMKMIEQRKMDWMKSSLRKRVKEAMTNNEFIIPKDEAAHTRREAAINQSLAIKNKAETRQLDWALIQVIEPRIGSNNVPPVGSYEDESGSSVFSGQLMDQPPKKEILHDSSLYKIGRQTNFTTGKYQALRTLHLDESRKTDDKGKKFVVVTEEEAVASKNGSLFSAKGDCGSFIFDGEANFVGLLFAGNMETGVTYFTPATILFEDIKAMTGALDVRLPLS</sequence>
<reference evidence="2 3" key="1">
    <citation type="submission" date="2017-10" db="EMBL/GenBank/DDBJ databases">
        <title>Comparative genomics in systemic dimorphic fungi from Ajellomycetaceae.</title>
        <authorList>
            <person name="Munoz J.F."/>
            <person name="Mcewen J.G."/>
            <person name="Clay O.K."/>
            <person name="Cuomo C.A."/>
        </authorList>
    </citation>
    <scope>NUCLEOTIDE SEQUENCE [LARGE SCALE GENOMIC DNA]</scope>
    <source>
        <strain evidence="2 3">UAMH130</strain>
    </source>
</reference>
<name>A0A2B7WWP4_9EURO</name>
<dbReference type="Proteomes" id="UP000224080">
    <property type="component" value="Unassembled WGS sequence"/>
</dbReference>
<evidence type="ECO:0000313" key="3">
    <source>
        <dbReference type="Proteomes" id="UP000224080"/>
    </source>
</evidence>
<feature type="compositionally biased region" description="Low complexity" evidence="1">
    <location>
        <begin position="47"/>
        <end position="59"/>
    </location>
</feature>
<comment type="caution">
    <text evidence="2">The sequence shown here is derived from an EMBL/GenBank/DDBJ whole genome shotgun (WGS) entry which is preliminary data.</text>
</comment>